<name>A0A3Q0JHJ4_DIACI</name>
<feature type="compositionally biased region" description="Polar residues" evidence="1">
    <location>
        <begin position="931"/>
        <end position="940"/>
    </location>
</feature>
<feature type="region of interest" description="Disordered" evidence="1">
    <location>
        <begin position="447"/>
        <end position="522"/>
    </location>
</feature>
<dbReference type="RefSeq" id="XP_026687887.1">
    <property type="nucleotide sequence ID" value="XM_026832086.1"/>
</dbReference>
<feature type="region of interest" description="Disordered" evidence="1">
    <location>
        <begin position="184"/>
        <end position="214"/>
    </location>
</feature>
<dbReference type="Proteomes" id="UP000079169">
    <property type="component" value="Unplaced"/>
</dbReference>
<reference evidence="3" key="1">
    <citation type="submission" date="2025-08" db="UniProtKB">
        <authorList>
            <consortium name="RefSeq"/>
        </authorList>
    </citation>
    <scope>IDENTIFICATION</scope>
</reference>
<feature type="compositionally biased region" description="Basic and acidic residues" evidence="1">
    <location>
        <begin position="511"/>
        <end position="522"/>
    </location>
</feature>
<feature type="region of interest" description="Disordered" evidence="1">
    <location>
        <begin position="926"/>
        <end position="956"/>
    </location>
</feature>
<proteinExistence type="predicted"/>
<dbReference type="STRING" id="121845.A0A3Q0JHJ4"/>
<feature type="compositionally biased region" description="Basic and acidic residues" evidence="1">
    <location>
        <begin position="465"/>
        <end position="489"/>
    </location>
</feature>
<gene>
    <name evidence="3" type="primary">LOC113472362</name>
</gene>
<feature type="region of interest" description="Disordered" evidence="1">
    <location>
        <begin position="660"/>
        <end position="692"/>
    </location>
</feature>
<feature type="compositionally biased region" description="Polar residues" evidence="1">
    <location>
        <begin position="679"/>
        <end position="692"/>
    </location>
</feature>
<evidence type="ECO:0000313" key="2">
    <source>
        <dbReference type="Proteomes" id="UP000079169"/>
    </source>
</evidence>
<evidence type="ECO:0000256" key="1">
    <source>
        <dbReference type="SAM" id="MobiDB-lite"/>
    </source>
</evidence>
<dbReference type="GeneID" id="113472362"/>
<feature type="region of interest" description="Disordered" evidence="1">
    <location>
        <begin position="1349"/>
        <end position="1370"/>
    </location>
</feature>
<keyword evidence="2" id="KW-1185">Reference proteome</keyword>
<feature type="region of interest" description="Disordered" evidence="1">
    <location>
        <begin position="1413"/>
        <end position="1433"/>
    </location>
</feature>
<sequence>MENLFDEIKIFSVIVFVFLTLKFFIHKIQGPGTSRMVLDHSLVLPQVLGNTKHVTTLPKEQHTEPGKSEKLHKQTAILKNHVKKKPIFKPRVNIQSVDINEVKPKVTKVLPPEPPHRDTQNGNITSNKTTEKIELVRRVCSKLPCQSRSTKKQEASISIIESETQSSTVKEYSKLYRTLEKQCVPHDEEEQQHKSNAKPNHALQKPSLTKQKGKKLLKVLSRNKTKSKTSRRSSEVQSNIPVFKAIARSIPPTEPLNNPNFMVVAFSTVKDTPNASRANLMNTMSQQAQNNHQDEQLDVKVNKPKKCSPVKKKWKTPVYKRLRKVVTPKPKGSGIDRKQFPPLDGNRAVMNDSDQTNCTGITHNLSEHTTVSIGTQSSEKTLIPNPRDSFIAQLQEKLIDIAEKVKEKEESSSKVEFSSFKKDVINAKKENDEIVNDNGTDMEKYKDKLLKPSSDPPLKPTGSKTYEKPSPDYKDEETSTNPDETKTGETRFNSNTDETICTPDEGINPDFRTDGAKTDKPSYDSIVNETSFDSKINDSTSGCHSSIHLPLATKVVEECIASTDVRIVNRQPIKPGLKSTLAFEEGLRNVKIMFTKHQEKRISDEVEKKEEDKAEVKMDSINRKYKNLTLTYEVDGERNEEACARCKESQEAWNRMFTVDDSGNETSNVDSSNVDSVSIPGSTSSSELDNTVQTSTADSLTVLYEGNTCLDNTPSVMSTASLLRIEERDQVQFFFPRWLIELFNTTETSGAGDVSEIDSVQIDDSSGIEPPSLLVRSPYDVPGDEEAGGDLSAFTVHSARHLMLTHDHHAEDVVDNSDVVECRTEPEHPYEPAQAPSESAQVMSESTELTTQSAQVTLESEQVTYQPVQVTHHSARVTHHSAQITPESVIVTPESCQVTPESAQFTHQSAQVTPQSVKVTHHSAQVLPESAQVTPESAQVTSETDGNNDDTEEDPNRKNHIKLFLSVTQKDVVDEYPEVYDCAGNYGVNECAGNYESNECAGNCGVDECARNRLVNECAGNCAVFDFPRNRGANECAGNYRSRECAGNCGGNKCTWNYRGNEYTWNYEPNEYSGNYRSNKCTGNRGRNECSRNYEGRYCGGNRGGNECAGNHGVNECSGNNGANEYSGNHGANEYSGNQPLRIDQAVSARIENKLRAPCQHSGVQCSLNKEHIRGKESDILESSSEEEFSTAISNDDIPSSFFKVRACKTERDNVKPDESIRDVSEHIDEAIDHCDLKETDVCTSCAMSQDSDKTIKRANTGGKLNDNYIDTTISVTGNESINNPTSMMGGEKNSQVLANINNEKNDIINTHDKSKENGICDDINTVVEETSPHLAAKQNQILVSNLKKSGNLPMSKPNNAMKVNGSTKTVKRASITTNSMLMRNKPKGKKSEIDKHTSSFVVKKRMMLRKMNTAPSDRLEETKANGCKGQKSATARDLLKRHRTRTRDLSDKPKKVCHFMRNYVQFIVKDASKE</sequence>
<feature type="region of interest" description="Disordered" evidence="1">
    <location>
        <begin position="107"/>
        <end position="128"/>
    </location>
</feature>
<dbReference type="KEGG" id="dci:113472362"/>
<accession>A0A3Q0JHJ4</accession>
<protein>
    <submittedName>
        <fullName evidence="3">Uncharacterized protein LOC113472362</fullName>
    </submittedName>
</protein>
<evidence type="ECO:0000313" key="3">
    <source>
        <dbReference type="RefSeq" id="XP_026687887.1"/>
    </source>
</evidence>
<organism evidence="2 3">
    <name type="scientific">Diaphorina citri</name>
    <name type="common">Asian citrus psyllid</name>
    <dbReference type="NCBI Taxonomy" id="121845"/>
    <lineage>
        <taxon>Eukaryota</taxon>
        <taxon>Metazoa</taxon>
        <taxon>Ecdysozoa</taxon>
        <taxon>Arthropoda</taxon>
        <taxon>Hexapoda</taxon>
        <taxon>Insecta</taxon>
        <taxon>Pterygota</taxon>
        <taxon>Neoptera</taxon>
        <taxon>Paraneoptera</taxon>
        <taxon>Hemiptera</taxon>
        <taxon>Sternorrhyncha</taxon>
        <taxon>Psylloidea</taxon>
        <taxon>Psyllidae</taxon>
        <taxon>Diaphorininae</taxon>
        <taxon>Diaphorina</taxon>
    </lineage>
</organism>
<feature type="compositionally biased region" description="Polar residues" evidence="1">
    <location>
        <begin position="490"/>
        <end position="499"/>
    </location>
</feature>
<feature type="compositionally biased region" description="Low complexity" evidence="1">
    <location>
        <begin position="667"/>
        <end position="678"/>
    </location>
</feature>
<dbReference type="PaxDb" id="121845-A0A3Q0JHJ4"/>